<evidence type="ECO:0000313" key="2">
    <source>
        <dbReference type="Proteomes" id="UP001241377"/>
    </source>
</evidence>
<sequence length="156" mass="16973">MPGDLHSLEDDPSANGLTFNRQNISIYDFNPAHVKKAKHLQGGGKTPFRLSETLNILDLHTPQGSPPGNDDHSTVLVTKSGPAVGASHFEHETENYATRAPYIATTKAIEVESSSSGFAGQLAHDLLLLTHLHTGAFPDDRYGEREQNQDANVYLL</sequence>
<keyword evidence="2" id="KW-1185">Reference proteome</keyword>
<evidence type="ECO:0000313" key="1">
    <source>
        <dbReference type="EMBL" id="KAJ9090928.1"/>
    </source>
</evidence>
<comment type="caution">
    <text evidence="1">The sequence shown here is derived from an EMBL/GenBank/DDBJ whole genome shotgun (WGS) entry which is preliminary data.</text>
</comment>
<gene>
    <name evidence="1" type="ORF">QFC19_009354</name>
</gene>
<proteinExistence type="predicted"/>
<organism evidence="1 2">
    <name type="scientific">Naganishia cerealis</name>
    <dbReference type="NCBI Taxonomy" id="610337"/>
    <lineage>
        <taxon>Eukaryota</taxon>
        <taxon>Fungi</taxon>
        <taxon>Dikarya</taxon>
        <taxon>Basidiomycota</taxon>
        <taxon>Agaricomycotina</taxon>
        <taxon>Tremellomycetes</taxon>
        <taxon>Filobasidiales</taxon>
        <taxon>Filobasidiaceae</taxon>
        <taxon>Naganishia</taxon>
    </lineage>
</organism>
<accession>A0ACC2UVQ1</accession>
<dbReference type="EMBL" id="JASBWR010000159">
    <property type="protein sequence ID" value="KAJ9090928.1"/>
    <property type="molecule type" value="Genomic_DNA"/>
</dbReference>
<protein>
    <submittedName>
        <fullName evidence="1">Uncharacterized protein</fullName>
    </submittedName>
</protein>
<dbReference type="Proteomes" id="UP001241377">
    <property type="component" value="Unassembled WGS sequence"/>
</dbReference>
<name>A0ACC2UVQ1_9TREE</name>
<reference evidence="1" key="1">
    <citation type="submission" date="2023-04" db="EMBL/GenBank/DDBJ databases">
        <title>Draft Genome sequencing of Naganishia species isolated from polar environments using Oxford Nanopore Technology.</title>
        <authorList>
            <person name="Leo P."/>
            <person name="Venkateswaran K."/>
        </authorList>
    </citation>
    <scope>NUCLEOTIDE SEQUENCE</scope>
    <source>
        <strain evidence="1">MNA-CCFEE 5261</strain>
    </source>
</reference>